<dbReference type="PANTHER" id="PTHR11861">
    <property type="entry name" value="MELANOCYTE PROTEIN PMEL 17-RELATED"/>
    <property type="match status" value="1"/>
</dbReference>
<reference evidence="3" key="1">
    <citation type="journal article" date="2020" name="J Insects Food Feed">
        <title>The yellow mealworm (Tenebrio molitor) genome: a resource for the emerging insects as food and feed industry.</title>
        <authorList>
            <person name="Eriksson T."/>
            <person name="Andere A."/>
            <person name="Kelstrup H."/>
            <person name="Emery V."/>
            <person name="Picard C."/>
        </authorList>
    </citation>
    <scope>NUCLEOTIDE SEQUENCE</scope>
    <source>
        <strain evidence="3">Stoneville</strain>
        <tissue evidence="3">Whole head</tissue>
    </source>
</reference>
<reference evidence="3" key="2">
    <citation type="submission" date="2021-08" db="EMBL/GenBank/DDBJ databases">
        <authorList>
            <person name="Eriksson T."/>
        </authorList>
    </citation>
    <scope>NUCLEOTIDE SEQUENCE</scope>
    <source>
        <strain evidence="3">Stoneville</strain>
        <tissue evidence="3">Whole head</tissue>
    </source>
</reference>
<gene>
    <name evidence="3" type="ORF">GEV33_013062</name>
</gene>
<sequence length="659" mass="73739">MLGSLDEVIDLVDDGPIVKGANITFIALVYDSDNRPASGSFRYTWQDTAVPTHSKTVESKSAIDQWTVLYNATIYPQGRYVAQVTVCKYYFVICVEVASNRVEFYINGPRQDLHEDMSQIDSQNMWQTSAVEETSARHEDEDSFSQDVYLPEWSSEIVNTPSIASTTPQMATLRSTAEGRLQLLQDIARGSQRVPEPQDETDLYFASMAKISHHRFRSDKDRHNKMFYLSVCVLVSVTFLVKTETLNGNLQLIQKNQTRSGIYVSNADTVIHNVSLKQSDADLVKLAPTVLTYWFVDCTYYGFMRGFQFPFNYTQADEEHFVEALVVADFTPLPPPPTTTAPTTTSTTTTTKPTTTKSTTTSTTTTKPTTTTTKSTTTSATTTTSTTTTSRTTTTTPPHKNVTAGVVKRSLDVQMVGNETSHIMVNINGTLQPYKGSFPFVCNSTQVATDSRKTYGYFFKKIKVRAPVTKVNITGNNWLQHGDLLTLNVKCHGSKNLKYCVQYQNGVYNITGNETCFFSHELEKCEFTIQRYFVESIEHTVIIIIQNEVSKVVTPVAVTVYKVKKQAQLSVIVVPVASSLVAVVLIVFGVAYYFQNRSRFVVEVADFNFGQNYSDMEYKTFKERLRDSIANAFFSRAPSPGSSEVPVWPPGRKYGSMTS</sequence>
<keyword evidence="2" id="KW-0812">Transmembrane</keyword>
<comment type="caution">
    <text evidence="3">The sequence shown here is derived from an EMBL/GenBank/DDBJ whole genome shotgun (WGS) entry which is preliminary data.</text>
</comment>
<dbReference type="GO" id="GO:0005886">
    <property type="term" value="C:plasma membrane"/>
    <property type="evidence" value="ECO:0007669"/>
    <property type="project" value="TreeGrafter"/>
</dbReference>
<dbReference type="EMBL" id="JABDTM020027955">
    <property type="protein sequence ID" value="KAH0809730.1"/>
    <property type="molecule type" value="Genomic_DNA"/>
</dbReference>
<dbReference type="PANTHER" id="PTHR11861:SF8">
    <property type="entry name" value="PKD DOMAIN-CONTAINING PROTEIN"/>
    <property type="match status" value="1"/>
</dbReference>
<evidence type="ECO:0000256" key="1">
    <source>
        <dbReference type="SAM" id="MobiDB-lite"/>
    </source>
</evidence>
<accession>A0A8J6H7Y4</accession>
<protein>
    <submittedName>
        <fullName evidence="3">Uncharacterized protein</fullName>
    </submittedName>
</protein>
<evidence type="ECO:0000313" key="3">
    <source>
        <dbReference type="EMBL" id="KAH0809730.1"/>
    </source>
</evidence>
<dbReference type="InterPro" id="IPR045219">
    <property type="entry name" value="PKAT"/>
</dbReference>
<evidence type="ECO:0000256" key="2">
    <source>
        <dbReference type="SAM" id="Phobius"/>
    </source>
</evidence>
<evidence type="ECO:0000313" key="4">
    <source>
        <dbReference type="Proteomes" id="UP000719412"/>
    </source>
</evidence>
<dbReference type="AlphaFoldDB" id="A0A8J6H7Y4"/>
<feature type="transmembrane region" description="Helical" evidence="2">
    <location>
        <begin position="572"/>
        <end position="594"/>
    </location>
</feature>
<keyword evidence="2" id="KW-1133">Transmembrane helix</keyword>
<name>A0A8J6H7Y4_TENMO</name>
<feature type="region of interest" description="Disordered" evidence="1">
    <location>
        <begin position="333"/>
        <end position="401"/>
    </location>
</feature>
<dbReference type="Proteomes" id="UP000719412">
    <property type="component" value="Unassembled WGS sequence"/>
</dbReference>
<feature type="compositionally biased region" description="Low complexity" evidence="1">
    <location>
        <begin position="340"/>
        <end position="398"/>
    </location>
</feature>
<proteinExistence type="predicted"/>
<keyword evidence="2" id="KW-0472">Membrane</keyword>
<organism evidence="3 4">
    <name type="scientific">Tenebrio molitor</name>
    <name type="common">Yellow mealworm beetle</name>
    <dbReference type="NCBI Taxonomy" id="7067"/>
    <lineage>
        <taxon>Eukaryota</taxon>
        <taxon>Metazoa</taxon>
        <taxon>Ecdysozoa</taxon>
        <taxon>Arthropoda</taxon>
        <taxon>Hexapoda</taxon>
        <taxon>Insecta</taxon>
        <taxon>Pterygota</taxon>
        <taxon>Neoptera</taxon>
        <taxon>Endopterygota</taxon>
        <taxon>Coleoptera</taxon>
        <taxon>Polyphaga</taxon>
        <taxon>Cucujiformia</taxon>
        <taxon>Tenebrionidae</taxon>
        <taxon>Tenebrio</taxon>
    </lineage>
</organism>
<keyword evidence="4" id="KW-1185">Reference proteome</keyword>